<feature type="transmembrane region" description="Helical" evidence="7">
    <location>
        <begin position="216"/>
        <end position="234"/>
    </location>
</feature>
<dbReference type="AlphaFoldDB" id="A0A1J5QLQ9"/>
<organism evidence="8">
    <name type="scientific">mine drainage metagenome</name>
    <dbReference type="NCBI Taxonomy" id="410659"/>
    <lineage>
        <taxon>unclassified sequences</taxon>
        <taxon>metagenomes</taxon>
        <taxon>ecological metagenomes</taxon>
    </lineage>
</organism>
<proteinExistence type="predicted"/>
<protein>
    <submittedName>
        <fullName evidence="8">Membrane transport protein</fullName>
    </submittedName>
</protein>
<feature type="transmembrane region" description="Helical" evidence="7">
    <location>
        <begin position="240"/>
        <end position="259"/>
    </location>
</feature>
<feature type="transmembrane region" description="Helical" evidence="7">
    <location>
        <begin position="184"/>
        <end position="204"/>
    </location>
</feature>
<name>A0A1J5QLQ9_9ZZZZ</name>
<feature type="transmembrane region" description="Helical" evidence="7">
    <location>
        <begin position="122"/>
        <end position="143"/>
    </location>
</feature>
<feature type="transmembrane region" description="Helical" evidence="7">
    <location>
        <begin position="95"/>
        <end position="116"/>
    </location>
</feature>
<dbReference type="Pfam" id="PF03547">
    <property type="entry name" value="Mem_trans"/>
    <property type="match status" value="2"/>
</dbReference>
<evidence type="ECO:0000256" key="1">
    <source>
        <dbReference type="ARBA" id="ARBA00004141"/>
    </source>
</evidence>
<evidence type="ECO:0000256" key="6">
    <source>
        <dbReference type="ARBA" id="ARBA00023136"/>
    </source>
</evidence>
<comment type="caution">
    <text evidence="8">The sequence shown here is derived from an EMBL/GenBank/DDBJ whole genome shotgun (WGS) entry which is preliminary data.</text>
</comment>
<dbReference type="InterPro" id="IPR004776">
    <property type="entry name" value="Mem_transp_PIN-like"/>
</dbReference>
<keyword evidence="4 7" id="KW-0812">Transmembrane</keyword>
<evidence type="ECO:0000256" key="7">
    <source>
        <dbReference type="SAM" id="Phobius"/>
    </source>
</evidence>
<gene>
    <name evidence="8" type="ORF">GALL_398440</name>
</gene>
<comment type="subcellular location">
    <subcellularLocation>
        <location evidence="1">Membrane</location>
        <topology evidence="1">Multi-pass membrane protein</topology>
    </subcellularLocation>
</comment>
<dbReference type="GO" id="GO:0016020">
    <property type="term" value="C:membrane"/>
    <property type="evidence" value="ECO:0007669"/>
    <property type="project" value="UniProtKB-SubCell"/>
</dbReference>
<feature type="transmembrane region" description="Helical" evidence="7">
    <location>
        <begin position="6"/>
        <end position="24"/>
    </location>
</feature>
<feature type="transmembrane region" description="Helical" evidence="7">
    <location>
        <begin position="271"/>
        <end position="294"/>
    </location>
</feature>
<keyword evidence="5 7" id="KW-1133">Transmembrane helix</keyword>
<keyword evidence="6 7" id="KW-0472">Membrane</keyword>
<reference evidence="8" key="1">
    <citation type="submission" date="2016-10" db="EMBL/GenBank/DDBJ databases">
        <title>Sequence of Gallionella enrichment culture.</title>
        <authorList>
            <person name="Poehlein A."/>
            <person name="Muehling M."/>
            <person name="Daniel R."/>
        </authorList>
    </citation>
    <scope>NUCLEOTIDE SEQUENCE</scope>
</reference>
<evidence type="ECO:0000256" key="5">
    <source>
        <dbReference type="ARBA" id="ARBA00022989"/>
    </source>
</evidence>
<accession>A0A1J5QLQ9</accession>
<keyword evidence="3" id="KW-1003">Cell membrane</keyword>
<dbReference type="EMBL" id="MLJW01001396">
    <property type="protein sequence ID" value="OIQ78451.1"/>
    <property type="molecule type" value="Genomic_DNA"/>
</dbReference>
<dbReference type="PANTHER" id="PTHR36838">
    <property type="entry name" value="AUXIN EFFLUX CARRIER FAMILY PROTEIN"/>
    <property type="match status" value="1"/>
</dbReference>
<sequence>MALLAYILPVVIPVFLTTGLGYLWARRGLGFEHAFVTRLIVNVAAPCLVFSSLVHSPLSGHGLLLMSEATLACLLLFALAGLLLLRLARLPLRTYLPSLMFPNIGNMGLPVCLFAFGQEGLALATLYFTVCCLLQFTVGEGIAARRLRLGGVLRVPFLYAALLAVVCKLAPLPPPLWLTNTTGLVGGMTVPLMLMALGVALAGLKVGHLGQAMVIAAARLALGAAGGFLIAWAFGLHGAMRGVLVLESTMPVAVFNYLFAEIHGNSPQKVAGAVVASTLLSLLSLPLMLALVGAGG</sequence>
<feature type="transmembrane region" description="Helical" evidence="7">
    <location>
        <begin position="36"/>
        <end position="57"/>
    </location>
</feature>
<evidence type="ECO:0000313" key="8">
    <source>
        <dbReference type="EMBL" id="OIQ78451.1"/>
    </source>
</evidence>
<feature type="transmembrane region" description="Helical" evidence="7">
    <location>
        <begin position="69"/>
        <end position="88"/>
    </location>
</feature>
<evidence type="ECO:0000256" key="3">
    <source>
        <dbReference type="ARBA" id="ARBA00022475"/>
    </source>
</evidence>
<dbReference type="GO" id="GO:0055085">
    <property type="term" value="P:transmembrane transport"/>
    <property type="evidence" value="ECO:0007669"/>
    <property type="project" value="InterPro"/>
</dbReference>
<dbReference type="PANTHER" id="PTHR36838:SF1">
    <property type="entry name" value="SLR1864 PROTEIN"/>
    <property type="match status" value="1"/>
</dbReference>
<keyword evidence="2" id="KW-0813">Transport</keyword>
<feature type="transmembrane region" description="Helical" evidence="7">
    <location>
        <begin position="155"/>
        <end position="172"/>
    </location>
</feature>
<evidence type="ECO:0000256" key="4">
    <source>
        <dbReference type="ARBA" id="ARBA00022692"/>
    </source>
</evidence>
<evidence type="ECO:0000256" key="2">
    <source>
        <dbReference type="ARBA" id="ARBA00022448"/>
    </source>
</evidence>